<dbReference type="OrthoDB" id="2012664at2759"/>
<evidence type="ECO:0000313" key="3">
    <source>
        <dbReference type="Proteomes" id="UP000250235"/>
    </source>
</evidence>
<name>A0A2Z7CED7_9LAMI</name>
<protein>
    <recommendedName>
        <fullName evidence="1">DUF659 domain-containing protein</fullName>
    </recommendedName>
</protein>
<feature type="domain" description="DUF659" evidence="1">
    <location>
        <begin position="14"/>
        <end position="60"/>
    </location>
</feature>
<reference evidence="2 3" key="1">
    <citation type="journal article" date="2015" name="Proc. Natl. Acad. Sci. U.S.A.">
        <title>The resurrection genome of Boea hygrometrica: A blueprint for survival of dehydration.</title>
        <authorList>
            <person name="Xiao L."/>
            <person name="Yang G."/>
            <person name="Zhang L."/>
            <person name="Yang X."/>
            <person name="Zhao S."/>
            <person name="Ji Z."/>
            <person name="Zhou Q."/>
            <person name="Hu M."/>
            <person name="Wang Y."/>
            <person name="Chen M."/>
            <person name="Xu Y."/>
            <person name="Jin H."/>
            <person name="Xiao X."/>
            <person name="Hu G."/>
            <person name="Bao F."/>
            <person name="Hu Y."/>
            <person name="Wan P."/>
            <person name="Li L."/>
            <person name="Deng X."/>
            <person name="Kuang T."/>
            <person name="Xiang C."/>
            <person name="Zhu J.K."/>
            <person name="Oliver M.J."/>
            <person name="He Y."/>
        </authorList>
    </citation>
    <scope>NUCLEOTIDE SEQUENCE [LARGE SCALE GENOMIC DNA]</scope>
    <source>
        <strain evidence="3">cv. XS01</strain>
    </source>
</reference>
<evidence type="ECO:0000259" key="1">
    <source>
        <dbReference type="Pfam" id="PF04937"/>
    </source>
</evidence>
<organism evidence="2 3">
    <name type="scientific">Dorcoceras hygrometricum</name>
    <dbReference type="NCBI Taxonomy" id="472368"/>
    <lineage>
        <taxon>Eukaryota</taxon>
        <taxon>Viridiplantae</taxon>
        <taxon>Streptophyta</taxon>
        <taxon>Embryophyta</taxon>
        <taxon>Tracheophyta</taxon>
        <taxon>Spermatophyta</taxon>
        <taxon>Magnoliopsida</taxon>
        <taxon>eudicotyledons</taxon>
        <taxon>Gunneridae</taxon>
        <taxon>Pentapetalae</taxon>
        <taxon>asterids</taxon>
        <taxon>lamiids</taxon>
        <taxon>Lamiales</taxon>
        <taxon>Gesneriaceae</taxon>
        <taxon>Didymocarpoideae</taxon>
        <taxon>Trichosporeae</taxon>
        <taxon>Loxocarpinae</taxon>
        <taxon>Dorcoceras</taxon>
    </lineage>
</organism>
<dbReference type="PANTHER" id="PTHR32166:SF74">
    <property type="entry name" value="OS05G0256350 PROTEIN"/>
    <property type="match status" value="1"/>
</dbReference>
<dbReference type="Pfam" id="PF04937">
    <property type="entry name" value="DUF659"/>
    <property type="match status" value="1"/>
</dbReference>
<keyword evidence="3" id="KW-1185">Reference proteome</keyword>
<accession>A0A2Z7CED7</accession>
<dbReference type="AlphaFoldDB" id="A0A2Z7CED7"/>
<sequence length="62" mass="7210">MEAVGQFGPGFKPPTQYQLREPLLKAEVERTKQLLKKHEEEWAKNGCSIMTDAWTIEKEEAY</sequence>
<gene>
    <name evidence="2" type="ORF">F511_10370</name>
</gene>
<dbReference type="EMBL" id="KQ996434">
    <property type="protein sequence ID" value="KZV45053.1"/>
    <property type="molecule type" value="Genomic_DNA"/>
</dbReference>
<dbReference type="Proteomes" id="UP000250235">
    <property type="component" value="Unassembled WGS sequence"/>
</dbReference>
<proteinExistence type="predicted"/>
<evidence type="ECO:0000313" key="2">
    <source>
        <dbReference type="EMBL" id="KZV45053.1"/>
    </source>
</evidence>
<dbReference type="InterPro" id="IPR007021">
    <property type="entry name" value="DUF659"/>
</dbReference>
<dbReference type="PANTHER" id="PTHR32166">
    <property type="entry name" value="OSJNBA0013A04.12 PROTEIN"/>
    <property type="match status" value="1"/>
</dbReference>